<gene>
    <name evidence="1" type="ORF">NQ318_016441</name>
</gene>
<dbReference type="AlphaFoldDB" id="A0AAV8Z637"/>
<organism evidence="1 2">
    <name type="scientific">Aromia moschata</name>
    <dbReference type="NCBI Taxonomy" id="1265417"/>
    <lineage>
        <taxon>Eukaryota</taxon>
        <taxon>Metazoa</taxon>
        <taxon>Ecdysozoa</taxon>
        <taxon>Arthropoda</taxon>
        <taxon>Hexapoda</taxon>
        <taxon>Insecta</taxon>
        <taxon>Pterygota</taxon>
        <taxon>Neoptera</taxon>
        <taxon>Endopterygota</taxon>
        <taxon>Coleoptera</taxon>
        <taxon>Polyphaga</taxon>
        <taxon>Cucujiformia</taxon>
        <taxon>Chrysomeloidea</taxon>
        <taxon>Cerambycidae</taxon>
        <taxon>Cerambycinae</taxon>
        <taxon>Callichromatini</taxon>
        <taxon>Aromia</taxon>
    </lineage>
</organism>
<dbReference type="InterPro" id="IPR043502">
    <property type="entry name" value="DNA/RNA_pol_sf"/>
</dbReference>
<dbReference type="PANTHER" id="PTHR31511:SF12">
    <property type="entry name" value="RHO TERMINATION FACTOR N-TERMINAL DOMAIN-CONTAINING PROTEIN"/>
    <property type="match status" value="1"/>
</dbReference>
<reference evidence="1" key="1">
    <citation type="journal article" date="2023" name="Insect Mol. Biol.">
        <title>Genome sequencing provides insights into the evolution of gene families encoding plant cell wall-degrading enzymes in longhorned beetles.</title>
        <authorList>
            <person name="Shin N.R."/>
            <person name="Okamura Y."/>
            <person name="Kirsch R."/>
            <person name="Pauchet Y."/>
        </authorList>
    </citation>
    <scope>NUCLEOTIDE SEQUENCE</scope>
    <source>
        <strain evidence="1">AMC_N1</strain>
    </source>
</reference>
<keyword evidence="2" id="KW-1185">Reference proteome</keyword>
<accession>A0AAV8Z637</accession>
<dbReference type="PANTHER" id="PTHR31511">
    <property type="entry name" value="PROTEIN CBG23764"/>
    <property type="match status" value="1"/>
</dbReference>
<sequence length="483" mass="55052">MKLPHNRIASYRFTSSRNHINPSEFMEEVKQKVFDAINGYIQQHHALKINFELFGLYIIPEKELSDIKSFNTRNKIVTISTDLHEMYDLFEEEMVSKTAEFQERDSGWSLQQVMFLEVNINKYNPLAASSYIKLPKQIEVKKAVLNIQNNDTACFAWSITAAIFPANGEVTRTSSYPHYNTLLSFDEIDFPVKLTDIPRFEKLNNISVNVFGLESVFKDGKMVMEVVGPLYFTSFRHPTHVNLLLITDDGGTNHYCLINNLSRLVSRQKSKHKCKANICDGCLQFFPTCEKLNVHQENDCNHLCTVLPTTNLVINKYDTDSLILEIFTDNAYNDIKENIEHFDTSNYSIDNIHNIPKTISVVGKMKDEYSGTPIESFYGTGAKAYCVKAGGVTKKAKGISKNVIKNQLHLSDYIQIVENGGYIFRKMYVFTSNLHTIYTELKNKVALSSADNKRFLIPGSENTLAWGHFGITPVKIRPTSGWP</sequence>
<dbReference type="SUPFAM" id="SSF56672">
    <property type="entry name" value="DNA/RNA polymerases"/>
    <property type="match status" value="1"/>
</dbReference>
<dbReference type="EMBL" id="JAPWTK010000016">
    <property type="protein sequence ID" value="KAJ8958714.1"/>
    <property type="molecule type" value="Genomic_DNA"/>
</dbReference>
<protein>
    <submittedName>
        <fullName evidence="1">Uncharacterized protein</fullName>
    </submittedName>
</protein>
<name>A0AAV8Z637_9CUCU</name>
<dbReference type="GO" id="GO:0071897">
    <property type="term" value="P:DNA biosynthetic process"/>
    <property type="evidence" value="ECO:0007669"/>
    <property type="project" value="UniProtKB-ARBA"/>
</dbReference>
<proteinExistence type="predicted"/>
<dbReference type="Proteomes" id="UP001162162">
    <property type="component" value="Unassembled WGS sequence"/>
</dbReference>
<evidence type="ECO:0000313" key="2">
    <source>
        <dbReference type="Proteomes" id="UP001162162"/>
    </source>
</evidence>
<evidence type="ECO:0000313" key="1">
    <source>
        <dbReference type="EMBL" id="KAJ8958714.1"/>
    </source>
</evidence>
<comment type="caution">
    <text evidence="1">The sequence shown here is derived from an EMBL/GenBank/DDBJ whole genome shotgun (WGS) entry which is preliminary data.</text>
</comment>